<evidence type="ECO:0000313" key="2">
    <source>
        <dbReference type="Proteomes" id="UP000304864"/>
    </source>
</evidence>
<organism evidence="1 2">
    <name type="scientific">Thiomicrorhabdus sediminis</name>
    <dbReference type="NCBI Taxonomy" id="2580412"/>
    <lineage>
        <taxon>Bacteria</taxon>
        <taxon>Pseudomonadati</taxon>
        <taxon>Pseudomonadota</taxon>
        <taxon>Gammaproteobacteria</taxon>
        <taxon>Thiotrichales</taxon>
        <taxon>Piscirickettsiaceae</taxon>
        <taxon>Thiomicrorhabdus</taxon>
    </lineage>
</organism>
<dbReference type="KEGG" id="thig:FE785_08100"/>
<proteinExistence type="predicted"/>
<evidence type="ECO:0000313" key="1">
    <source>
        <dbReference type="EMBL" id="QCU90598.1"/>
    </source>
</evidence>
<gene>
    <name evidence="1" type="ORF">FE785_08100</name>
</gene>
<sequence>MSKTKFSADLFEQLGGTHWQVREGVLPSATEQGSGDSLVNEQGLQPKVVQQQALESQSDPGMGNEPISLVAQTEKNANPSLFADEAESFTEQQVETVVESIEEPLLQAEGGVQKGVVLIGQDLESYWQNEEAVEWQLWQNIMQVFGWDEAGVQFYDTRLMVSEDMVFGTIEEIIDSGCEWVLSMDDEHPLSEQLSEGLQVVSVPDFEDMFADPFAKKTFYQTVLGLMPELAY</sequence>
<dbReference type="AlphaFoldDB" id="A0A4P9K6S6"/>
<name>A0A4P9K6S6_9GAMM</name>
<reference evidence="1 2" key="1">
    <citation type="submission" date="2019-05" db="EMBL/GenBank/DDBJ databases">
        <title>Thiomicrorhabdus sediminis sp. nov, a novel sulfur-oxidizing bacterium isolated from coastal sediment.</title>
        <authorList>
            <person name="Liu X."/>
        </authorList>
    </citation>
    <scope>NUCLEOTIDE SEQUENCE [LARGE SCALE GENOMIC DNA]</scope>
    <source>
        <strain evidence="1 2">G1</strain>
    </source>
</reference>
<dbReference type="OrthoDB" id="5616299at2"/>
<keyword evidence="2" id="KW-1185">Reference proteome</keyword>
<protein>
    <submittedName>
        <fullName evidence="1">Uncharacterized protein</fullName>
    </submittedName>
</protein>
<dbReference type="Proteomes" id="UP000304864">
    <property type="component" value="Chromosome"/>
</dbReference>
<dbReference type="EMBL" id="CP040602">
    <property type="protein sequence ID" value="QCU90598.1"/>
    <property type="molecule type" value="Genomic_DNA"/>
</dbReference>
<accession>A0A4P9K6S6</accession>
<dbReference type="RefSeq" id="WP_138565272.1">
    <property type="nucleotide sequence ID" value="NZ_CP040602.1"/>
</dbReference>